<keyword evidence="2" id="KW-1277">Toxin-antitoxin system</keyword>
<evidence type="ECO:0000256" key="1">
    <source>
        <dbReference type="ARBA" id="ARBA00022553"/>
    </source>
</evidence>
<evidence type="ECO:0000313" key="7">
    <source>
        <dbReference type="Proteomes" id="UP000730618"/>
    </source>
</evidence>
<comment type="caution">
    <text evidence="6">The sequence shown here is derived from an EMBL/GenBank/DDBJ whole genome shotgun (WGS) entry which is preliminary data.</text>
</comment>
<gene>
    <name evidence="6" type="ORF">PAECIP111802_03027</name>
</gene>
<keyword evidence="5" id="KW-0378">Hydrolase</keyword>
<protein>
    <recommendedName>
        <fullName evidence="8">DUF86 domain-containing protein</fullName>
    </recommendedName>
</protein>
<keyword evidence="4" id="KW-0547">Nucleotide-binding</keyword>
<dbReference type="EMBL" id="CAJVCE010000007">
    <property type="protein sequence ID" value="CAG7643477.1"/>
    <property type="molecule type" value="Genomic_DNA"/>
</dbReference>
<reference evidence="6 7" key="1">
    <citation type="submission" date="2021-06" db="EMBL/GenBank/DDBJ databases">
        <authorList>
            <person name="Criscuolo A."/>
        </authorList>
    </citation>
    <scope>NUCLEOTIDE SEQUENCE [LARGE SCALE GENOMIC DNA]</scope>
    <source>
        <strain evidence="7">CIP 111802</strain>
    </source>
</reference>
<keyword evidence="1" id="KW-0597">Phosphoprotein</keyword>
<evidence type="ECO:0000256" key="4">
    <source>
        <dbReference type="ARBA" id="ARBA00022741"/>
    </source>
</evidence>
<dbReference type="InterPro" id="IPR008201">
    <property type="entry name" value="HepT-like"/>
</dbReference>
<proteinExistence type="predicted"/>
<dbReference type="Proteomes" id="UP000730618">
    <property type="component" value="Unassembled WGS sequence"/>
</dbReference>
<evidence type="ECO:0000256" key="5">
    <source>
        <dbReference type="ARBA" id="ARBA00022801"/>
    </source>
</evidence>
<sequence>MIGLRNLLIHQYFGIDQTIVWEVIKKNLPGLKPNLLNIIQAEGSKA</sequence>
<dbReference type="PANTHER" id="PTHR34139">
    <property type="entry name" value="UPF0331 PROTEIN MJ0127"/>
    <property type="match status" value="1"/>
</dbReference>
<dbReference type="PANTHER" id="PTHR34139:SF1">
    <property type="entry name" value="RNASE MJ1380-RELATED"/>
    <property type="match status" value="1"/>
</dbReference>
<name>A0ABM8VI79_9BACL</name>
<keyword evidence="3" id="KW-0540">Nuclease</keyword>
<organism evidence="6 7">
    <name type="scientific">Paenibacillus allorhizosphaerae</name>
    <dbReference type="NCBI Taxonomy" id="2849866"/>
    <lineage>
        <taxon>Bacteria</taxon>
        <taxon>Bacillati</taxon>
        <taxon>Bacillota</taxon>
        <taxon>Bacilli</taxon>
        <taxon>Bacillales</taxon>
        <taxon>Paenibacillaceae</taxon>
        <taxon>Paenibacillus</taxon>
    </lineage>
</organism>
<evidence type="ECO:0000313" key="6">
    <source>
        <dbReference type="EMBL" id="CAG7643477.1"/>
    </source>
</evidence>
<evidence type="ECO:0000256" key="2">
    <source>
        <dbReference type="ARBA" id="ARBA00022649"/>
    </source>
</evidence>
<dbReference type="Pfam" id="PF01934">
    <property type="entry name" value="HepT-like"/>
    <property type="match status" value="1"/>
</dbReference>
<evidence type="ECO:0000256" key="3">
    <source>
        <dbReference type="ARBA" id="ARBA00022722"/>
    </source>
</evidence>
<accession>A0ABM8VI79</accession>
<keyword evidence="7" id="KW-1185">Reference proteome</keyword>
<dbReference type="RefSeq" id="WP_218099339.1">
    <property type="nucleotide sequence ID" value="NZ_CAJVCE010000007.1"/>
</dbReference>
<dbReference type="InterPro" id="IPR051813">
    <property type="entry name" value="HepT_RNase_toxin"/>
</dbReference>
<evidence type="ECO:0008006" key="8">
    <source>
        <dbReference type="Google" id="ProtNLM"/>
    </source>
</evidence>